<dbReference type="PROSITE" id="PS51186">
    <property type="entry name" value="GNAT"/>
    <property type="match status" value="1"/>
</dbReference>
<sequence length="285" mass="31513">MIRRARPGDEVAIEVFLANHAETSMFLRSNLIECGLEGGESPRATTYWICESEQGIRAVFGRSNAGFLMMQAPDACQRDWLAFRDCIAGQSILGITGDAPQVAFGRAFLQLEAKDFALDDAEPLYRLPLDGLIVPVGQSHTRPPVEADREMLEIWHRDYISELRMSTPSRMDAEAKERAERSISAGQTRLLIQDGQPVAMTAFNSRLPDMVQIGAVYTPPTLRSYGYARRAVALHLDEVRAEGVQTAILFASGEPACRAYEAIGFERIGAYHLAILKEPIILEAA</sequence>
<protein>
    <submittedName>
        <fullName evidence="2">GNAT family N-acetyltransferase</fullName>
    </submittedName>
</protein>
<gene>
    <name evidence="2" type="ORF">FIL88_01650</name>
</gene>
<evidence type="ECO:0000259" key="1">
    <source>
        <dbReference type="PROSITE" id="PS51186"/>
    </source>
</evidence>
<dbReference type="OrthoDB" id="7365268at2"/>
<dbReference type="SUPFAM" id="SSF55729">
    <property type="entry name" value="Acyl-CoA N-acyltransferases (Nat)"/>
    <property type="match status" value="1"/>
</dbReference>
<dbReference type="InterPro" id="IPR016181">
    <property type="entry name" value="Acyl_CoA_acyltransferase"/>
</dbReference>
<dbReference type="RefSeq" id="WP_142852080.1">
    <property type="nucleotide sequence ID" value="NZ_FXWW01000002.1"/>
</dbReference>
<feature type="domain" description="N-acetyltransferase" evidence="1">
    <location>
        <begin position="139"/>
        <end position="285"/>
    </location>
</feature>
<proteinExistence type="predicted"/>
<evidence type="ECO:0000313" key="3">
    <source>
        <dbReference type="Proteomes" id="UP000315816"/>
    </source>
</evidence>
<dbReference type="InterPro" id="IPR000182">
    <property type="entry name" value="GNAT_dom"/>
</dbReference>
<name>A0A545SXW3_9RHOB</name>
<reference evidence="2 3" key="1">
    <citation type="submission" date="2019-06" db="EMBL/GenBank/DDBJ databases">
        <title>A novel species of marine bacteria.</title>
        <authorList>
            <person name="Wang Y."/>
        </authorList>
    </citation>
    <scope>NUCLEOTIDE SEQUENCE [LARGE SCALE GENOMIC DNA]</scope>
    <source>
        <strain evidence="2 3">MA1-10</strain>
    </source>
</reference>
<organism evidence="2 3">
    <name type="scientific">Aliiroseovarius halocynthiae</name>
    <dbReference type="NCBI Taxonomy" id="985055"/>
    <lineage>
        <taxon>Bacteria</taxon>
        <taxon>Pseudomonadati</taxon>
        <taxon>Pseudomonadota</taxon>
        <taxon>Alphaproteobacteria</taxon>
        <taxon>Rhodobacterales</taxon>
        <taxon>Paracoccaceae</taxon>
        <taxon>Aliiroseovarius</taxon>
    </lineage>
</organism>
<evidence type="ECO:0000313" key="2">
    <source>
        <dbReference type="EMBL" id="TQV69801.1"/>
    </source>
</evidence>
<dbReference type="Gene3D" id="3.40.630.30">
    <property type="match status" value="1"/>
</dbReference>
<comment type="caution">
    <text evidence="2">The sequence shown here is derived from an EMBL/GenBank/DDBJ whole genome shotgun (WGS) entry which is preliminary data.</text>
</comment>
<dbReference type="EMBL" id="VICH01000003">
    <property type="protein sequence ID" value="TQV69801.1"/>
    <property type="molecule type" value="Genomic_DNA"/>
</dbReference>
<dbReference type="Pfam" id="PF00583">
    <property type="entry name" value="Acetyltransf_1"/>
    <property type="match status" value="1"/>
</dbReference>
<keyword evidence="2" id="KW-0808">Transferase</keyword>
<dbReference type="GO" id="GO:0016747">
    <property type="term" value="F:acyltransferase activity, transferring groups other than amino-acyl groups"/>
    <property type="evidence" value="ECO:0007669"/>
    <property type="project" value="InterPro"/>
</dbReference>
<accession>A0A545SXW3</accession>
<dbReference type="Proteomes" id="UP000315816">
    <property type="component" value="Unassembled WGS sequence"/>
</dbReference>
<keyword evidence="3" id="KW-1185">Reference proteome</keyword>
<dbReference type="AlphaFoldDB" id="A0A545SXW3"/>